<evidence type="ECO:0008006" key="4">
    <source>
        <dbReference type="Google" id="ProtNLM"/>
    </source>
</evidence>
<keyword evidence="3" id="KW-1185">Reference proteome</keyword>
<proteinExistence type="predicted"/>
<sequence>MSVRVQQLNADSTFLLTFFPSFAPKKLSPRLPGDFTILLDPWLQGHASMLHPAFQISHHTSTPALHSLQHLPQLPDIILISQDKPDHCHRETLCSLPRTSDTAILATPAAAKRIRSWGHLDKEQVHVIPTYNPLDEETVVRIPLPSYSSTSKDGEITITNIPTKRDVAGLHNAICITYQPSSSVLTASRPPRQYPNSSSSVVLSDDGIPGSPDSRQRSHANQEQVLSIIYTPHGVSPSTLRPYISNHLAPLDALPVSLLFHGLTTAENPWYMGGRVANGAPGGVQIAEQFGVRHWIRAHDEEKINKGVATLLTKMRPYGPEKRTYGCYVGCLSL</sequence>
<dbReference type="GeneID" id="54478979"/>
<gene>
    <name evidence="2" type="ORF">BDY17DRAFT_340065</name>
</gene>
<organism evidence="2 3">
    <name type="scientific">Neohortaea acidophila</name>
    <dbReference type="NCBI Taxonomy" id="245834"/>
    <lineage>
        <taxon>Eukaryota</taxon>
        <taxon>Fungi</taxon>
        <taxon>Dikarya</taxon>
        <taxon>Ascomycota</taxon>
        <taxon>Pezizomycotina</taxon>
        <taxon>Dothideomycetes</taxon>
        <taxon>Dothideomycetidae</taxon>
        <taxon>Mycosphaerellales</taxon>
        <taxon>Teratosphaeriaceae</taxon>
        <taxon>Neohortaea</taxon>
    </lineage>
</organism>
<dbReference type="Gene3D" id="3.60.15.10">
    <property type="entry name" value="Ribonuclease Z/Hydroxyacylglutathione hydrolase-like"/>
    <property type="match status" value="1"/>
</dbReference>
<accession>A0A6A6PQJ3</accession>
<evidence type="ECO:0000313" key="2">
    <source>
        <dbReference type="EMBL" id="KAF2481951.1"/>
    </source>
</evidence>
<dbReference type="EMBL" id="MU001637">
    <property type="protein sequence ID" value="KAF2481951.1"/>
    <property type="molecule type" value="Genomic_DNA"/>
</dbReference>
<dbReference type="AlphaFoldDB" id="A0A6A6PQJ3"/>
<dbReference type="Proteomes" id="UP000799767">
    <property type="component" value="Unassembled WGS sequence"/>
</dbReference>
<protein>
    <recommendedName>
        <fullName evidence="4">Beta-lactamase superfamily domain-containing protein</fullName>
    </recommendedName>
</protein>
<dbReference type="RefSeq" id="XP_033588521.1">
    <property type="nucleotide sequence ID" value="XM_033737977.1"/>
</dbReference>
<evidence type="ECO:0000256" key="1">
    <source>
        <dbReference type="SAM" id="MobiDB-lite"/>
    </source>
</evidence>
<feature type="region of interest" description="Disordered" evidence="1">
    <location>
        <begin position="186"/>
        <end position="221"/>
    </location>
</feature>
<dbReference type="OrthoDB" id="332863at2759"/>
<dbReference type="InterPro" id="IPR036866">
    <property type="entry name" value="RibonucZ/Hydroxyglut_hydro"/>
</dbReference>
<name>A0A6A6PQJ3_9PEZI</name>
<evidence type="ECO:0000313" key="3">
    <source>
        <dbReference type="Proteomes" id="UP000799767"/>
    </source>
</evidence>
<reference evidence="2" key="1">
    <citation type="journal article" date="2020" name="Stud. Mycol.">
        <title>101 Dothideomycetes genomes: a test case for predicting lifestyles and emergence of pathogens.</title>
        <authorList>
            <person name="Haridas S."/>
            <person name="Albert R."/>
            <person name="Binder M."/>
            <person name="Bloem J."/>
            <person name="Labutti K."/>
            <person name="Salamov A."/>
            <person name="Andreopoulos B."/>
            <person name="Baker S."/>
            <person name="Barry K."/>
            <person name="Bills G."/>
            <person name="Bluhm B."/>
            <person name="Cannon C."/>
            <person name="Castanera R."/>
            <person name="Culley D."/>
            <person name="Daum C."/>
            <person name="Ezra D."/>
            <person name="Gonzalez J."/>
            <person name="Henrissat B."/>
            <person name="Kuo A."/>
            <person name="Liang C."/>
            <person name="Lipzen A."/>
            <person name="Lutzoni F."/>
            <person name="Magnuson J."/>
            <person name="Mondo S."/>
            <person name="Nolan M."/>
            <person name="Ohm R."/>
            <person name="Pangilinan J."/>
            <person name="Park H.-J."/>
            <person name="Ramirez L."/>
            <person name="Alfaro M."/>
            <person name="Sun H."/>
            <person name="Tritt A."/>
            <person name="Yoshinaga Y."/>
            <person name="Zwiers L.-H."/>
            <person name="Turgeon B."/>
            <person name="Goodwin S."/>
            <person name="Spatafora J."/>
            <person name="Crous P."/>
            <person name="Grigoriev I."/>
        </authorList>
    </citation>
    <scope>NUCLEOTIDE SEQUENCE</scope>
    <source>
        <strain evidence="2">CBS 113389</strain>
    </source>
</reference>
<dbReference type="PANTHER" id="PTHR36142:SF5">
    <property type="entry name" value="METALLO-BETA-LACTAMASE DOMAIN-CONTAINING PROTEIN"/>
    <property type="match status" value="1"/>
</dbReference>
<dbReference type="PANTHER" id="PTHR36142">
    <property type="entry name" value="METALLO-HYDROLASE/OXIDOREDUCTASE SUPERFAMILY PROTEIN"/>
    <property type="match status" value="1"/>
</dbReference>